<dbReference type="PANTHER" id="PTHR11360">
    <property type="entry name" value="MONOCARBOXYLATE TRANSPORTER"/>
    <property type="match status" value="1"/>
</dbReference>
<protein>
    <submittedName>
        <fullName evidence="5">Major facilitator superfamily domain-containing protein</fullName>
    </submittedName>
</protein>
<comment type="caution">
    <text evidence="5">The sequence shown here is derived from an EMBL/GenBank/DDBJ whole genome shotgun (WGS) entry which is preliminary data.</text>
</comment>
<keyword evidence="6" id="KW-1185">Reference proteome</keyword>
<accession>A0ABR1NGG4</accession>
<dbReference type="EMBL" id="JBBPBF010000004">
    <property type="protein sequence ID" value="KAK7614280.1"/>
    <property type="molecule type" value="Genomic_DNA"/>
</dbReference>
<feature type="transmembrane region" description="Helical" evidence="3">
    <location>
        <begin position="261"/>
        <end position="285"/>
    </location>
</feature>
<keyword evidence="3" id="KW-0472">Membrane</keyword>
<dbReference type="SUPFAM" id="SSF103473">
    <property type="entry name" value="MFS general substrate transporter"/>
    <property type="match status" value="1"/>
</dbReference>
<keyword evidence="3" id="KW-1133">Transmembrane helix</keyword>
<feature type="transmembrane region" description="Helical" evidence="3">
    <location>
        <begin position="124"/>
        <end position="144"/>
    </location>
</feature>
<organism evidence="5 6">
    <name type="scientific">Phyllosticta paracitricarpa</name>
    <dbReference type="NCBI Taxonomy" id="2016321"/>
    <lineage>
        <taxon>Eukaryota</taxon>
        <taxon>Fungi</taxon>
        <taxon>Dikarya</taxon>
        <taxon>Ascomycota</taxon>
        <taxon>Pezizomycotina</taxon>
        <taxon>Dothideomycetes</taxon>
        <taxon>Dothideomycetes incertae sedis</taxon>
        <taxon>Botryosphaeriales</taxon>
        <taxon>Phyllostictaceae</taxon>
        <taxon>Phyllosticta</taxon>
    </lineage>
</organism>
<feature type="transmembrane region" description="Helical" evidence="3">
    <location>
        <begin position="297"/>
        <end position="316"/>
    </location>
</feature>
<dbReference type="CDD" id="cd17352">
    <property type="entry name" value="MFS_MCT_SLC16"/>
    <property type="match status" value="1"/>
</dbReference>
<dbReference type="PANTHER" id="PTHR11360:SF177">
    <property type="entry name" value="RIBOFLAVIN TRANSPORTER MCH5"/>
    <property type="match status" value="1"/>
</dbReference>
<evidence type="ECO:0000256" key="1">
    <source>
        <dbReference type="ARBA" id="ARBA00004141"/>
    </source>
</evidence>
<dbReference type="InterPro" id="IPR036259">
    <property type="entry name" value="MFS_trans_sf"/>
</dbReference>
<feature type="transmembrane region" description="Helical" evidence="3">
    <location>
        <begin position="422"/>
        <end position="442"/>
    </location>
</feature>
<feature type="transmembrane region" description="Helical" evidence="3">
    <location>
        <begin position="150"/>
        <end position="173"/>
    </location>
</feature>
<name>A0ABR1NGG4_9PEZI</name>
<dbReference type="Pfam" id="PF07690">
    <property type="entry name" value="MFS_1"/>
    <property type="match status" value="1"/>
</dbReference>
<evidence type="ECO:0000256" key="2">
    <source>
        <dbReference type="ARBA" id="ARBA00006727"/>
    </source>
</evidence>
<feature type="transmembrane region" description="Helical" evidence="3">
    <location>
        <begin position="350"/>
        <end position="371"/>
    </location>
</feature>
<feature type="transmembrane region" description="Helical" evidence="3">
    <location>
        <begin position="323"/>
        <end position="344"/>
    </location>
</feature>
<dbReference type="Gene3D" id="1.20.1250.20">
    <property type="entry name" value="MFS general substrate transporter like domains"/>
    <property type="match status" value="2"/>
</dbReference>
<feature type="transmembrane region" description="Helical" evidence="3">
    <location>
        <begin position="185"/>
        <end position="205"/>
    </location>
</feature>
<comment type="subcellular location">
    <subcellularLocation>
        <location evidence="1">Membrane</location>
        <topology evidence="1">Multi-pass membrane protein</topology>
    </subcellularLocation>
</comment>
<evidence type="ECO:0000256" key="3">
    <source>
        <dbReference type="SAM" id="Phobius"/>
    </source>
</evidence>
<proteinExistence type="inferred from homology"/>
<feature type="transmembrane region" description="Helical" evidence="3">
    <location>
        <begin position="99"/>
        <end position="117"/>
    </location>
</feature>
<evidence type="ECO:0000313" key="5">
    <source>
        <dbReference type="EMBL" id="KAK7614280.1"/>
    </source>
</evidence>
<dbReference type="InterPro" id="IPR011701">
    <property type="entry name" value="MFS"/>
</dbReference>
<dbReference type="Proteomes" id="UP001367316">
    <property type="component" value="Unassembled WGS sequence"/>
</dbReference>
<dbReference type="InterPro" id="IPR020846">
    <property type="entry name" value="MFS_dom"/>
</dbReference>
<evidence type="ECO:0000259" key="4">
    <source>
        <dbReference type="PROSITE" id="PS50850"/>
    </source>
</evidence>
<gene>
    <name evidence="5" type="ORF">JOL62DRAFT_564617</name>
</gene>
<sequence>MRVPCHSELVCIAKPRSTMAEKVELSESDYPSSEALPPSYTADDAHGGSAEKPNRTRAAVVVAGGFIAYFVTFGLLNTFGTFETFYHDELLHGYNPSTISWIGSIQLFLLFIGGMFAGPAFDAFGARALFIPGSVIYVFSLMMTSLCKKYYQLILAQGILYGIANAMLFYPTISTIQSWFSHHRGLATGIVISGSSIGGIVWPIIIQKLFNTIGFAWAVRTVGFICLALLIPASWFVVEKKSTGPKPPLPKDAFSAPFKDGMYLITTAAFFFVFWGMFLPFYYLPTYGLSHGMSKDGANYLLAYLNAGSFFGRLLSGWMADRVGPFNISIICSTVAGILALGLYANQEDYSLAGTVTFSVLFGLFSGGLISLQATCVTRITPILNVIGLRIGLMLSVCSLGALTGAPLGGALLSDRNDWDGFLGFTAASLLFGALLTVWARFKGDKRLVAAF</sequence>
<reference evidence="5 6" key="1">
    <citation type="submission" date="2024-04" db="EMBL/GenBank/DDBJ databases">
        <title>Phyllosticta paracitricarpa is synonymous to the EU quarantine fungus P. citricarpa based on phylogenomic analyses.</title>
        <authorList>
            <consortium name="Lawrence Berkeley National Laboratory"/>
            <person name="Van ingen-buijs V.A."/>
            <person name="Van westerhoven A.C."/>
            <person name="Haridas S."/>
            <person name="Skiadas P."/>
            <person name="Martin F."/>
            <person name="Groenewald J.Z."/>
            <person name="Crous P.W."/>
            <person name="Seidl M.F."/>
        </authorList>
    </citation>
    <scope>NUCLEOTIDE SEQUENCE [LARGE SCALE GENOMIC DNA]</scope>
    <source>
        <strain evidence="5 6">CBS 141358</strain>
    </source>
</reference>
<keyword evidence="3" id="KW-0812">Transmembrane</keyword>
<feature type="transmembrane region" description="Helical" evidence="3">
    <location>
        <begin position="58"/>
        <end position="79"/>
    </location>
</feature>
<evidence type="ECO:0000313" key="6">
    <source>
        <dbReference type="Proteomes" id="UP001367316"/>
    </source>
</evidence>
<feature type="transmembrane region" description="Helical" evidence="3">
    <location>
        <begin position="217"/>
        <end position="238"/>
    </location>
</feature>
<comment type="similarity">
    <text evidence="2">Belongs to the major facilitator superfamily. Monocarboxylate porter (TC 2.A.1.13) family.</text>
</comment>
<feature type="transmembrane region" description="Helical" evidence="3">
    <location>
        <begin position="383"/>
        <end position="402"/>
    </location>
</feature>
<dbReference type="InterPro" id="IPR050327">
    <property type="entry name" value="Proton-linked_MCT"/>
</dbReference>
<dbReference type="PROSITE" id="PS50850">
    <property type="entry name" value="MFS"/>
    <property type="match status" value="1"/>
</dbReference>
<feature type="domain" description="Major facilitator superfamily (MFS) profile" evidence="4">
    <location>
        <begin position="58"/>
        <end position="445"/>
    </location>
</feature>